<gene>
    <name evidence="1" type="ORF">BVG16_29755</name>
</gene>
<evidence type="ECO:0000313" key="1">
    <source>
        <dbReference type="EMBL" id="OPA73266.1"/>
    </source>
</evidence>
<comment type="caution">
    <text evidence="1">The sequence shown here is derived from an EMBL/GenBank/DDBJ whole genome shotgun (WGS) entry which is preliminary data.</text>
</comment>
<dbReference type="EMBL" id="MSZX01000020">
    <property type="protein sequence ID" value="OPA73266.1"/>
    <property type="molecule type" value="Genomic_DNA"/>
</dbReference>
<dbReference type="STRING" id="1324314.BVG16_29755"/>
<reference evidence="1 2" key="1">
    <citation type="submission" date="2017-01" db="EMBL/GenBank/DDBJ databases">
        <title>Genome analysis of Paenibacillus selenitrireducens ES3-24.</title>
        <authorList>
            <person name="Xu D."/>
            <person name="Yao R."/>
            <person name="Zheng S."/>
        </authorList>
    </citation>
    <scope>NUCLEOTIDE SEQUENCE [LARGE SCALE GENOMIC DNA]</scope>
    <source>
        <strain evidence="1 2">ES3-24</strain>
    </source>
</reference>
<name>A0A1T2X0N7_9BACL</name>
<evidence type="ECO:0000313" key="2">
    <source>
        <dbReference type="Proteomes" id="UP000190188"/>
    </source>
</evidence>
<dbReference type="Pfam" id="PF22531">
    <property type="entry name" value="DUF7002"/>
    <property type="match status" value="1"/>
</dbReference>
<protein>
    <submittedName>
        <fullName evidence="1">Uncharacterized protein</fullName>
    </submittedName>
</protein>
<proteinExistence type="predicted"/>
<dbReference type="Proteomes" id="UP000190188">
    <property type="component" value="Unassembled WGS sequence"/>
</dbReference>
<dbReference type="OrthoDB" id="2610977at2"/>
<dbReference type="InterPro" id="IPR054271">
    <property type="entry name" value="DUF7002"/>
</dbReference>
<keyword evidence="2" id="KW-1185">Reference proteome</keyword>
<organism evidence="1 2">
    <name type="scientific">Paenibacillus selenitireducens</name>
    <dbReference type="NCBI Taxonomy" id="1324314"/>
    <lineage>
        <taxon>Bacteria</taxon>
        <taxon>Bacillati</taxon>
        <taxon>Bacillota</taxon>
        <taxon>Bacilli</taxon>
        <taxon>Bacillales</taxon>
        <taxon>Paenibacillaceae</taxon>
        <taxon>Paenibacillus</taxon>
    </lineage>
</organism>
<dbReference type="AlphaFoldDB" id="A0A1T2X0N7"/>
<accession>A0A1T2X0N7</accession>
<sequence length="228" mass="26574">MRETIIATITKTNNRTSLYHFTRASNLQAIVHFDALFASNKIHPWSIGERRAEPIQVNYQDYAITINSHIKIPDVMIDPANTQEQFRACLDQHVFFWPTLKDCRKMMDTYARREPEERFVVLEIDAYSLLFDYYPVVKITKYDSGSSPRFPARCSYKKSRDIFLPLQHFKSIVNNTVPTKASEVREVLIEEQVHNLSKYILAIYIEDIEDIPACWRGLGKPIADLQDV</sequence>
<dbReference type="RefSeq" id="WP_078502835.1">
    <property type="nucleotide sequence ID" value="NZ_MSZX01000020.1"/>
</dbReference>